<organism evidence="1 2">
    <name type="scientific">Pedobacter cryotolerans</name>
    <dbReference type="NCBI Taxonomy" id="2571270"/>
    <lineage>
        <taxon>Bacteria</taxon>
        <taxon>Pseudomonadati</taxon>
        <taxon>Bacteroidota</taxon>
        <taxon>Sphingobacteriia</taxon>
        <taxon>Sphingobacteriales</taxon>
        <taxon>Sphingobacteriaceae</taxon>
        <taxon>Pedobacter</taxon>
    </lineage>
</organism>
<accession>A0A4V5P0E0</accession>
<keyword evidence="2" id="KW-1185">Reference proteome</keyword>
<proteinExistence type="predicted"/>
<dbReference type="OrthoDB" id="1364255at2"/>
<sequence>MSFEIIATSRFKRDIKKLLKKYISLKKEFVELLDSLEGNPKLGVHLGNDCYKIRIAITSKGRGKSGGARVITYILIKNQKVFLLTIYDKSEKENISDKELSGFLAQISTD</sequence>
<dbReference type="Proteomes" id="UP000310477">
    <property type="component" value="Unassembled WGS sequence"/>
</dbReference>
<dbReference type="PIRSF" id="PIRSF039032">
    <property type="entry name" value="HigB-2"/>
    <property type="match status" value="1"/>
</dbReference>
<dbReference type="Pfam" id="PF06296">
    <property type="entry name" value="RelE"/>
    <property type="match status" value="1"/>
</dbReference>
<name>A0A4V5P0E0_9SPHI</name>
<dbReference type="EMBL" id="SWBO01000012">
    <property type="protein sequence ID" value="TKB97370.1"/>
    <property type="molecule type" value="Genomic_DNA"/>
</dbReference>
<dbReference type="RefSeq" id="WP_136878208.1">
    <property type="nucleotide sequence ID" value="NZ_SWBO01000012.1"/>
</dbReference>
<evidence type="ECO:0000313" key="1">
    <source>
        <dbReference type="EMBL" id="TKB97370.1"/>
    </source>
</evidence>
<dbReference type="AlphaFoldDB" id="A0A4V5P0E0"/>
<dbReference type="InterPro" id="IPR009387">
    <property type="entry name" value="HigB-2"/>
</dbReference>
<reference evidence="1 2" key="1">
    <citation type="submission" date="2019-04" db="EMBL/GenBank/DDBJ databases">
        <title>Pedobacter sp. AR-2-6 sp. nov., isolated from Arctic soil.</title>
        <authorList>
            <person name="Dahal R.H."/>
            <person name="Kim D.-U."/>
        </authorList>
    </citation>
    <scope>NUCLEOTIDE SEQUENCE [LARGE SCALE GENOMIC DNA]</scope>
    <source>
        <strain evidence="1 2">AR-2-6</strain>
    </source>
</reference>
<evidence type="ECO:0008006" key="3">
    <source>
        <dbReference type="Google" id="ProtNLM"/>
    </source>
</evidence>
<protein>
    <recommendedName>
        <fullName evidence="3">Addiction module toxin RelE</fullName>
    </recommendedName>
</protein>
<comment type="caution">
    <text evidence="1">The sequence shown here is derived from an EMBL/GenBank/DDBJ whole genome shotgun (WGS) entry which is preliminary data.</text>
</comment>
<gene>
    <name evidence="1" type="ORF">FA045_16590</name>
</gene>
<evidence type="ECO:0000313" key="2">
    <source>
        <dbReference type="Proteomes" id="UP000310477"/>
    </source>
</evidence>